<feature type="domain" description="DUF6884" evidence="1">
    <location>
        <begin position="102"/>
        <end position="199"/>
    </location>
</feature>
<evidence type="ECO:0000313" key="3">
    <source>
        <dbReference type="Proteomes" id="UP001299596"/>
    </source>
</evidence>
<keyword evidence="3" id="KW-1185">Reference proteome</keyword>
<proteinExistence type="predicted"/>
<sequence>MGHNSAVNAVNDAARLHGWSPVAHRIHRNVLGRGEQRLIVGYSSTGKAVRCALFYPLGFGTGFIDDPTPCETIGGGGGGKLDTVLHWLSGPASHPPLPTTLVVLPCAASKLARCARARALYDSDHFRFTLRAAEARSRSVGGRVMILSAKYGLLELDRVIAPYDVTMGQDGAVDVADLSSQLAVQHVRTVEALLPSRYLAALRSAVERLRSEGIEIELVDLYRGAAGIGYQRAVLSSLLVS</sequence>
<dbReference type="Proteomes" id="UP001299596">
    <property type="component" value="Unassembled WGS sequence"/>
</dbReference>
<reference evidence="2 3" key="1">
    <citation type="submission" date="2023-12" db="EMBL/GenBank/DDBJ databases">
        <title>Description of new species of Mycobacterium terrae complex isolated from sewage at the Sao Paulo Zoological Park Foundation in Brazil.</title>
        <authorList>
            <person name="Romagnoli C.L."/>
            <person name="Conceicao E.C."/>
            <person name="Machado E."/>
            <person name="Barreto L.B.P.F."/>
            <person name="Sharma A."/>
            <person name="Silva N.M."/>
            <person name="Marques L.E."/>
            <person name="Juliana M.A."/>
            <person name="Lourenco M.C.S."/>
            <person name="Digiampietri L.A."/>
            <person name="Suffys P.N."/>
            <person name="Viana-Niero C."/>
        </authorList>
    </citation>
    <scope>NUCLEOTIDE SEQUENCE [LARGE SCALE GENOMIC DNA]</scope>
    <source>
        <strain evidence="2 3">MYC098</strain>
    </source>
</reference>
<dbReference type="InterPro" id="IPR049251">
    <property type="entry name" value="DUF6884"/>
</dbReference>
<dbReference type="RefSeq" id="WP_329780311.1">
    <property type="nucleotide sequence ID" value="NZ_JAYJJR010000013.1"/>
</dbReference>
<dbReference type="Pfam" id="PF21818">
    <property type="entry name" value="DUF6884"/>
    <property type="match status" value="1"/>
</dbReference>
<protein>
    <recommendedName>
        <fullName evidence="1">DUF6884 domain-containing protein</fullName>
    </recommendedName>
</protein>
<evidence type="ECO:0000313" key="2">
    <source>
        <dbReference type="EMBL" id="MEB3023048.1"/>
    </source>
</evidence>
<accession>A0ABU5XL84</accession>
<gene>
    <name evidence="2" type="ORF">K6T79_18560</name>
</gene>
<organism evidence="2 3">
    <name type="scientific">[Mycobacterium] crassicus</name>
    <dbReference type="NCBI Taxonomy" id="2872309"/>
    <lineage>
        <taxon>Bacteria</taxon>
        <taxon>Bacillati</taxon>
        <taxon>Actinomycetota</taxon>
        <taxon>Actinomycetes</taxon>
        <taxon>Mycobacteriales</taxon>
        <taxon>Mycobacteriaceae</taxon>
        <taxon>Mycolicibacter</taxon>
    </lineage>
</organism>
<dbReference type="EMBL" id="JAYJJR010000013">
    <property type="protein sequence ID" value="MEB3023048.1"/>
    <property type="molecule type" value="Genomic_DNA"/>
</dbReference>
<name>A0ABU5XL84_9MYCO</name>
<comment type="caution">
    <text evidence="2">The sequence shown here is derived from an EMBL/GenBank/DDBJ whole genome shotgun (WGS) entry which is preliminary data.</text>
</comment>
<evidence type="ECO:0000259" key="1">
    <source>
        <dbReference type="Pfam" id="PF21818"/>
    </source>
</evidence>